<keyword evidence="1" id="KW-0472">Membrane</keyword>
<organism evidence="2 3">
    <name type="scientific">Croceitalea rosinachiae</name>
    <dbReference type="NCBI Taxonomy" id="3075596"/>
    <lineage>
        <taxon>Bacteria</taxon>
        <taxon>Pseudomonadati</taxon>
        <taxon>Bacteroidota</taxon>
        <taxon>Flavobacteriia</taxon>
        <taxon>Flavobacteriales</taxon>
        <taxon>Flavobacteriaceae</taxon>
        <taxon>Croceitalea</taxon>
    </lineage>
</organism>
<dbReference type="Proteomes" id="UP001255246">
    <property type="component" value="Unassembled WGS sequence"/>
</dbReference>
<keyword evidence="1" id="KW-0812">Transmembrane</keyword>
<protein>
    <submittedName>
        <fullName evidence="2">Uncharacterized protein</fullName>
    </submittedName>
</protein>
<dbReference type="RefSeq" id="WP_311350751.1">
    <property type="nucleotide sequence ID" value="NZ_JAVRHR010000002.1"/>
</dbReference>
<dbReference type="InterPro" id="IPR013320">
    <property type="entry name" value="ConA-like_dom_sf"/>
</dbReference>
<keyword evidence="3" id="KW-1185">Reference proteome</keyword>
<name>A0ABU3ABI5_9FLAO</name>
<evidence type="ECO:0000313" key="2">
    <source>
        <dbReference type="EMBL" id="MDT0607190.1"/>
    </source>
</evidence>
<comment type="caution">
    <text evidence="2">The sequence shown here is derived from an EMBL/GenBank/DDBJ whole genome shotgun (WGS) entry which is preliminary data.</text>
</comment>
<sequence length="418" mass="47060">MKKHLILSIEDHLGWGSGSSWTNKDFIQLSERILEVTGKQLSVTTLKRVWGRVGTLASPSTTTFDILSEFIGFESWRHFQNQYNSKNYNLGRTRLKSRLLKLGLGILGLGLLSLVIWSQGKVATKQTITAENQSTSEAVLFELDKVASGYPNTVVFRYDYGNLDYDSICIQQSWDSRKQIPLKNAKGLVTSTYYQPGYFLAKLIADGQIVKERNLYIPTEGWQGMLLGNDELSYLKPDELNSEEIINVIPETWNRLQEIDNEGLYLAHLSSKPNINGANFELNTSFRMSKTKEGSICHNVRMTVTGTREVISLAFSIPGCVGDLSFFINNEMVSGKNHDFSAFGTNTDEWTRCQVKVKNEILKVFVDGQEAFSKELTVDLGKIGGAQWYFEGLGEIRELTLTDDKTEINLVGDLNDEL</sequence>
<keyword evidence="1" id="KW-1133">Transmembrane helix</keyword>
<accession>A0ABU3ABI5</accession>
<reference evidence="2 3" key="1">
    <citation type="submission" date="2023-09" db="EMBL/GenBank/DDBJ databases">
        <authorList>
            <person name="Rey-Velasco X."/>
        </authorList>
    </citation>
    <scope>NUCLEOTIDE SEQUENCE [LARGE SCALE GENOMIC DNA]</scope>
    <source>
        <strain evidence="2 3">F388</strain>
    </source>
</reference>
<feature type="transmembrane region" description="Helical" evidence="1">
    <location>
        <begin position="99"/>
        <end position="117"/>
    </location>
</feature>
<evidence type="ECO:0000256" key="1">
    <source>
        <dbReference type="SAM" id="Phobius"/>
    </source>
</evidence>
<evidence type="ECO:0000313" key="3">
    <source>
        <dbReference type="Proteomes" id="UP001255246"/>
    </source>
</evidence>
<dbReference type="SUPFAM" id="SSF49899">
    <property type="entry name" value="Concanavalin A-like lectins/glucanases"/>
    <property type="match status" value="1"/>
</dbReference>
<proteinExistence type="predicted"/>
<gene>
    <name evidence="2" type="ORF">RM706_09125</name>
</gene>
<dbReference type="EMBL" id="JAVRHR010000002">
    <property type="protein sequence ID" value="MDT0607190.1"/>
    <property type="molecule type" value="Genomic_DNA"/>
</dbReference>